<comment type="caution">
    <text evidence="3">The sequence shown here is derived from an EMBL/GenBank/DDBJ whole genome shotgun (WGS) entry which is preliminary data.</text>
</comment>
<reference evidence="3 4" key="1">
    <citation type="submission" date="2019-11" db="EMBL/GenBank/DDBJ databases">
        <title>Draft genome sequences of five Paenibacillus species of dairy origin.</title>
        <authorList>
            <person name="Olajide A.M."/>
            <person name="Chen S."/>
            <person name="Lapointe G."/>
        </authorList>
    </citation>
    <scope>NUCLEOTIDE SEQUENCE [LARGE SCALE GENOMIC DNA]</scope>
    <source>
        <strain evidence="3 4">2CS3</strain>
    </source>
</reference>
<evidence type="ECO:0000259" key="2">
    <source>
        <dbReference type="Pfam" id="PF07833"/>
    </source>
</evidence>
<evidence type="ECO:0000313" key="4">
    <source>
        <dbReference type="Proteomes" id="UP000450917"/>
    </source>
</evidence>
<dbReference type="RefSeq" id="WP_054797395.1">
    <property type="nucleotide sequence ID" value="NZ_JARTHJ010000244.1"/>
</dbReference>
<dbReference type="EMBL" id="WNZX01000002">
    <property type="protein sequence ID" value="MUG69598.1"/>
    <property type="molecule type" value="Genomic_DNA"/>
</dbReference>
<keyword evidence="1" id="KW-0732">Signal</keyword>
<feature type="domain" description="Copper amine oxidase-like N-terminal" evidence="2">
    <location>
        <begin position="17"/>
        <end position="84"/>
    </location>
</feature>
<evidence type="ECO:0000313" key="3">
    <source>
        <dbReference type="EMBL" id="MUG69598.1"/>
    </source>
</evidence>
<keyword evidence="4" id="KW-1185">Reference proteome</keyword>
<evidence type="ECO:0000256" key="1">
    <source>
        <dbReference type="SAM" id="SignalP"/>
    </source>
</evidence>
<accession>A0A7X2Z761</accession>
<dbReference type="SUPFAM" id="SSF55383">
    <property type="entry name" value="Copper amine oxidase, domain N"/>
    <property type="match status" value="1"/>
</dbReference>
<protein>
    <recommendedName>
        <fullName evidence="2">Copper amine oxidase-like N-terminal domain-containing protein</fullName>
    </recommendedName>
</protein>
<sequence length="209" mass="22748">MNKKVVTALALATTLATSATVFAEGGLKSIQVLFERIHVAVNGQQAELGKDSILYNGSIYVPLRSLAEMLGAEVSWNDANRSVNLDFIKSQSAALQASSEQGIYQYVAMTNNSILSELLKALKTTDTGSMQSIRERYLSLEDTVRDLQDEELANSFAKMAAAVELLRGGWESKNLDDYSIAWTIFNTNAEKVNAMLKAKLQGSTASAQK</sequence>
<organism evidence="3 4">
    <name type="scientific">Paenibacillus validus</name>
    <dbReference type="NCBI Taxonomy" id="44253"/>
    <lineage>
        <taxon>Bacteria</taxon>
        <taxon>Bacillati</taxon>
        <taxon>Bacillota</taxon>
        <taxon>Bacilli</taxon>
        <taxon>Bacillales</taxon>
        <taxon>Paenibacillaceae</taxon>
        <taxon>Paenibacillus</taxon>
    </lineage>
</organism>
<dbReference type="Proteomes" id="UP000450917">
    <property type="component" value="Unassembled WGS sequence"/>
</dbReference>
<feature type="signal peptide" evidence="1">
    <location>
        <begin position="1"/>
        <end position="23"/>
    </location>
</feature>
<feature type="chain" id="PRO_5031348976" description="Copper amine oxidase-like N-terminal domain-containing protein" evidence="1">
    <location>
        <begin position="24"/>
        <end position="209"/>
    </location>
</feature>
<dbReference type="Gene3D" id="3.30.457.10">
    <property type="entry name" value="Copper amine oxidase-like, N-terminal domain"/>
    <property type="match status" value="1"/>
</dbReference>
<dbReference type="InterPro" id="IPR036582">
    <property type="entry name" value="Mao_N_sf"/>
</dbReference>
<dbReference type="AlphaFoldDB" id="A0A7X2Z761"/>
<gene>
    <name evidence="3" type="ORF">GNP93_02790</name>
</gene>
<dbReference type="Pfam" id="PF07833">
    <property type="entry name" value="Cu_amine_oxidN1"/>
    <property type="match status" value="1"/>
</dbReference>
<name>A0A7X2Z761_9BACL</name>
<proteinExistence type="predicted"/>
<dbReference type="InterPro" id="IPR012854">
    <property type="entry name" value="Cu_amine_oxidase-like_N"/>
</dbReference>